<dbReference type="InterPro" id="IPR050266">
    <property type="entry name" value="AB_hydrolase_sf"/>
</dbReference>
<dbReference type="EMBL" id="CP014859">
    <property type="protein sequence ID" value="AOS62365.1"/>
    <property type="molecule type" value="Genomic_DNA"/>
</dbReference>
<dbReference type="RefSeq" id="WP_069847712.1">
    <property type="nucleotide sequence ID" value="NZ_CP014859.1"/>
</dbReference>
<dbReference type="AlphaFoldDB" id="A0AAC9HN75"/>
<dbReference type="InterPro" id="IPR000073">
    <property type="entry name" value="AB_hydrolase_1"/>
</dbReference>
<sequence>MNAIYRSEAGARLLREKYAATLEHWPIPHERQHVPTPEGATFVISAGPEVAPPLLLLHGSGSNSTQWMGRIAELAAHFRVYAVDVIGEPGFSAPARPPWKSSRYTEWLDAVLHSLGIAQTSIMAISLGGWLALDYATRHPDRVTRLALSCPIGIGRQRPGFLFSALVSNSLGERGRRRNVARTLGPVLATMDPEHADAVIEQILLISANYRFRSDSLPVFDDSSLRSLTMPMHVLVGSADVMVDSAQTQRRLARNVPHATVRVLPNTGHLIGDQGRIELDFLLHSEPREAS</sequence>
<dbReference type="Pfam" id="PF00561">
    <property type="entry name" value="Abhydrolase_1"/>
    <property type="match status" value="1"/>
</dbReference>
<dbReference type="GO" id="GO:0016746">
    <property type="term" value="F:acyltransferase activity"/>
    <property type="evidence" value="ECO:0007669"/>
    <property type="project" value="UniProtKB-KW"/>
</dbReference>
<dbReference type="Gene3D" id="3.40.50.1820">
    <property type="entry name" value="alpha/beta hydrolase"/>
    <property type="match status" value="1"/>
</dbReference>
<dbReference type="PANTHER" id="PTHR43798">
    <property type="entry name" value="MONOACYLGLYCEROL LIPASE"/>
    <property type="match status" value="1"/>
</dbReference>
<name>A0AAC9HN75_9PSEU</name>
<protein>
    <submittedName>
        <fullName evidence="2">Hydrolase or acyltransferase of alpha/beta superfamily</fullName>
    </submittedName>
</protein>
<keyword evidence="2" id="KW-0012">Acyltransferase</keyword>
<keyword evidence="2" id="KW-0378">Hydrolase</keyword>
<keyword evidence="2" id="KW-0808">Transferase</keyword>
<dbReference type="Proteomes" id="UP000095210">
    <property type="component" value="Chromosome"/>
</dbReference>
<dbReference type="KEGG" id="ahm:TL08_07735"/>
<dbReference type="GO" id="GO:0016020">
    <property type="term" value="C:membrane"/>
    <property type="evidence" value="ECO:0007669"/>
    <property type="project" value="TreeGrafter"/>
</dbReference>
<evidence type="ECO:0000313" key="2">
    <source>
        <dbReference type="EMBL" id="AOS62365.1"/>
    </source>
</evidence>
<reference evidence="3" key="1">
    <citation type="submission" date="2016-03" db="EMBL/GenBank/DDBJ databases">
        <title>Complete genome sequence of the type strain Actinoalloteichus hymeniacidonis DSM 45092.</title>
        <authorList>
            <person name="Schaffert L."/>
            <person name="Albersmeier A."/>
            <person name="Winkler A."/>
            <person name="Kalinowski J."/>
            <person name="Zotchev S."/>
            <person name="Ruckert C."/>
        </authorList>
    </citation>
    <scope>NUCLEOTIDE SEQUENCE [LARGE SCALE GENOMIC DNA]</scope>
    <source>
        <strain evidence="3">HPA177(T) (DSM 45092(T))</strain>
    </source>
</reference>
<proteinExistence type="predicted"/>
<dbReference type="SUPFAM" id="SSF53474">
    <property type="entry name" value="alpha/beta-Hydrolases"/>
    <property type="match status" value="1"/>
</dbReference>
<evidence type="ECO:0000313" key="3">
    <source>
        <dbReference type="Proteomes" id="UP000095210"/>
    </source>
</evidence>
<gene>
    <name evidence="2" type="ORF">TL08_07735</name>
</gene>
<keyword evidence="3" id="KW-1185">Reference proteome</keyword>
<accession>A0AAC9HN75</accession>
<dbReference type="InterPro" id="IPR029058">
    <property type="entry name" value="AB_hydrolase_fold"/>
</dbReference>
<organism evidence="2 3">
    <name type="scientific">Actinoalloteichus hymeniacidonis</name>
    <dbReference type="NCBI Taxonomy" id="340345"/>
    <lineage>
        <taxon>Bacteria</taxon>
        <taxon>Bacillati</taxon>
        <taxon>Actinomycetota</taxon>
        <taxon>Actinomycetes</taxon>
        <taxon>Pseudonocardiales</taxon>
        <taxon>Pseudonocardiaceae</taxon>
        <taxon>Actinoalloteichus</taxon>
    </lineage>
</organism>
<evidence type="ECO:0000259" key="1">
    <source>
        <dbReference type="Pfam" id="PF00561"/>
    </source>
</evidence>
<dbReference type="PANTHER" id="PTHR43798:SF33">
    <property type="entry name" value="HYDROLASE, PUTATIVE (AFU_ORTHOLOGUE AFUA_2G14860)-RELATED"/>
    <property type="match status" value="1"/>
</dbReference>
<feature type="domain" description="AB hydrolase-1" evidence="1">
    <location>
        <begin position="52"/>
        <end position="272"/>
    </location>
</feature>
<dbReference type="GO" id="GO:0016787">
    <property type="term" value="F:hydrolase activity"/>
    <property type="evidence" value="ECO:0007669"/>
    <property type="project" value="UniProtKB-KW"/>
</dbReference>